<evidence type="ECO:0000256" key="5">
    <source>
        <dbReference type="ARBA" id="ARBA00022801"/>
    </source>
</evidence>
<feature type="binding site" evidence="10">
    <location>
        <begin position="144"/>
        <end position="147"/>
    </location>
    <ligand>
        <name>GTP</name>
        <dbReference type="ChEBI" id="CHEBI:37565"/>
    </ligand>
</feature>
<dbReference type="Pfam" id="PF09173">
    <property type="entry name" value="eIF2_C"/>
    <property type="match status" value="1"/>
</dbReference>
<evidence type="ECO:0000256" key="1">
    <source>
        <dbReference type="ARBA" id="ARBA00005388"/>
    </source>
</evidence>
<dbReference type="InterPro" id="IPR022424">
    <property type="entry name" value="TIF2_gsu"/>
</dbReference>
<feature type="binding site" evidence="10">
    <location>
        <begin position="16"/>
        <end position="21"/>
    </location>
    <ligand>
        <name>GTP</name>
        <dbReference type="ChEBI" id="CHEBI:37565"/>
    </ligand>
</feature>
<dbReference type="InterPro" id="IPR027417">
    <property type="entry name" value="P-loop_NTPase"/>
</dbReference>
<dbReference type="InterPro" id="IPR015256">
    <property type="entry name" value="eIF2g_C"/>
</dbReference>
<dbReference type="NCBIfam" id="NF003077">
    <property type="entry name" value="PRK04000.1"/>
    <property type="match status" value="1"/>
</dbReference>
<evidence type="ECO:0000256" key="2">
    <source>
        <dbReference type="ARBA" id="ARBA00022540"/>
    </source>
</evidence>
<keyword evidence="5 10" id="KW-0378">Hydrolase</keyword>
<dbReference type="SUPFAM" id="SSF52540">
    <property type="entry name" value="P-loop containing nucleoside triphosphate hydrolases"/>
    <property type="match status" value="1"/>
</dbReference>
<dbReference type="PROSITE" id="PS51722">
    <property type="entry name" value="G_TR_2"/>
    <property type="match status" value="1"/>
</dbReference>
<feature type="binding site" evidence="10">
    <location>
        <position position="20"/>
    </location>
    <ligand>
        <name>Mg(2+)</name>
        <dbReference type="ChEBI" id="CHEBI:18420"/>
        <label>1</label>
    </ligand>
</feature>
<dbReference type="FunFam" id="3.40.50.300:FF:000065">
    <property type="entry name" value="Eukaryotic translation initiation factor 2 subunit gamma"/>
    <property type="match status" value="1"/>
</dbReference>
<protein>
    <recommendedName>
        <fullName evidence="10">Translation initiation factor 2 subunit gamma</fullName>
        <ecNumber evidence="10">3.6.5.3</ecNumber>
    </recommendedName>
    <alternativeName>
        <fullName evidence="10">aIF2-gamma</fullName>
    </alternativeName>
    <alternativeName>
        <fullName evidence="10">eIF-2-gamma</fullName>
    </alternativeName>
</protein>
<keyword evidence="7 10" id="KW-0648">Protein biosynthesis</keyword>
<evidence type="ECO:0000256" key="7">
    <source>
        <dbReference type="ARBA" id="ARBA00022917"/>
    </source>
</evidence>
<dbReference type="FunFam" id="2.40.30.10:FF:000075">
    <property type="entry name" value="Translation initiation factor 2 subunit gamma"/>
    <property type="match status" value="1"/>
</dbReference>
<dbReference type="HAMAP" id="MF_00119">
    <property type="entry name" value="eIF_2_gamma"/>
    <property type="match status" value="1"/>
</dbReference>
<evidence type="ECO:0000256" key="10">
    <source>
        <dbReference type="HAMAP-Rule" id="MF_00119"/>
    </source>
</evidence>
<evidence type="ECO:0000256" key="8">
    <source>
        <dbReference type="ARBA" id="ARBA00023134"/>
    </source>
</evidence>
<comment type="subunit">
    <text evidence="10">Heterotrimer composed of an alpha, a beta and a gamma chain.</text>
</comment>
<keyword evidence="8 10" id="KW-0342">GTP-binding</keyword>
<dbReference type="NCBIfam" id="TIGR03680">
    <property type="entry name" value="eif2g_arch"/>
    <property type="match status" value="1"/>
</dbReference>
<dbReference type="Gene3D" id="2.40.30.10">
    <property type="entry name" value="Translation factors"/>
    <property type="match status" value="2"/>
</dbReference>
<dbReference type="InterPro" id="IPR050543">
    <property type="entry name" value="eIF2G"/>
</dbReference>
<dbReference type="NCBIfam" id="TIGR00231">
    <property type="entry name" value="small_GTP"/>
    <property type="match status" value="1"/>
</dbReference>
<reference evidence="12" key="1">
    <citation type="submission" date="2020-10" db="EMBL/GenBank/DDBJ databases">
        <authorList>
            <person name="Hahn C.J."/>
            <person name="Laso-Perez R."/>
            <person name="Vulcano F."/>
            <person name="Vaziourakis K.-M."/>
            <person name="Stokke R."/>
            <person name="Steen I.H."/>
            <person name="Teske A."/>
            <person name="Boetius A."/>
            <person name="Liebeke M."/>
            <person name="Amann R."/>
            <person name="Knittel K."/>
        </authorList>
    </citation>
    <scope>NUCLEOTIDE SEQUENCE</scope>
    <source>
        <strain evidence="12">Gfbio:e3339647-f889-4370-9287-4fb5cb688e4c:AG392M11_GoMArc1</strain>
    </source>
</reference>
<dbReference type="SUPFAM" id="SSF50465">
    <property type="entry name" value="EF-Tu/eEF-1alpha/eIF2-gamma C-terminal domain"/>
    <property type="match status" value="1"/>
</dbReference>
<dbReference type="GO" id="GO:0000049">
    <property type="term" value="F:tRNA binding"/>
    <property type="evidence" value="ECO:0007669"/>
    <property type="project" value="InterPro"/>
</dbReference>
<dbReference type="EMBL" id="CAJHIQ010000001">
    <property type="protein sequence ID" value="CAD6490841.1"/>
    <property type="molecule type" value="Genomic_DNA"/>
</dbReference>
<comment type="cofactor">
    <cofactor evidence="10">
        <name>Mg(2+)</name>
        <dbReference type="ChEBI" id="CHEBI:18420"/>
    </cofactor>
</comment>
<dbReference type="GO" id="GO:0001731">
    <property type="term" value="P:formation of translation preinitiation complex"/>
    <property type="evidence" value="ECO:0007669"/>
    <property type="project" value="TreeGrafter"/>
</dbReference>
<dbReference type="AlphaFoldDB" id="A0A811T398"/>
<dbReference type="CDD" id="cd03688">
    <property type="entry name" value="eIF2_gamma_II"/>
    <property type="match status" value="1"/>
</dbReference>
<feature type="binding site" evidence="10">
    <location>
        <position position="16"/>
    </location>
    <ligand>
        <name>Mg(2+)</name>
        <dbReference type="ChEBI" id="CHEBI:18420"/>
        <label>2</label>
    </ligand>
</feature>
<comment type="catalytic activity">
    <reaction evidence="9 10">
        <text>GTP + H2O = GDP + phosphate + H(+)</text>
        <dbReference type="Rhea" id="RHEA:19669"/>
        <dbReference type="ChEBI" id="CHEBI:15377"/>
        <dbReference type="ChEBI" id="CHEBI:15378"/>
        <dbReference type="ChEBI" id="CHEBI:37565"/>
        <dbReference type="ChEBI" id="CHEBI:43474"/>
        <dbReference type="ChEBI" id="CHEBI:58189"/>
        <dbReference type="EC" id="3.6.5.3"/>
    </reaction>
</comment>
<keyword evidence="6 10" id="KW-0460">Magnesium</keyword>
<dbReference type="InterPro" id="IPR044127">
    <property type="entry name" value="eIF2g_dom_2"/>
</dbReference>
<keyword evidence="3 10" id="KW-0479">Metal-binding</keyword>
<evidence type="ECO:0000256" key="6">
    <source>
        <dbReference type="ARBA" id="ARBA00022842"/>
    </source>
</evidence>
<evidence type="ECO:0000256" key="4">
    <source>
        <dbReference type="ARBA" id="ARBA00022741"/>
    </source>
</evidence>
<sequence length="409" mass="43977">MQDQPVINIGIVGHVDHGKTTLVKALSGVWTDRHSEEVKRGISIRLGYADITFKKCMTCDEPECYTVDNVCEVDGSPTKHVRTVSFVDSPGHETLMATMLSGAAIMDGAVLVIAANESCPQPQTKEHLMALNIIGIKNIVIVQNKIDLVTREKMITNYKEIKEFVKGTVAENAPIIPVSAQHKANIDLLIQSIEKYIPTPERKEDVPPMMLIARSFDVNKPGTVPEKLVGGVIGGTLSLGKLRTGDEIEIRPGLKVESGGSTAWMPIRTIITQVLAGGKEVSEITPGGLIGVGTQLDPALTKSDSLVGQVAGYPDSMPPTIDEFVMETHLLTRVVGTSDNTEVGALHPNEVLMLNIGTATTVGVVVSTVKKNVKVKLKRPVCASTGVRVAISRRIGARWRFIGSGVIIE</sequence>
<feature type="domain" description="Tr-type G" evidence="11">
    <location>
        <begin position="4"/>
        <end position="201"/>
    </location>
</feature>
<dbReference type="Proteomes" id="UP000639006">
    <property type="component" value="Unassembled WGS sequence"/>
</dbReference>
<dbReference type="GO" id="GO:0046872">
    <property type="term" value="F:metal ion binding"/>
    <property type="evidence" value="ECO:0007669"/>
    <property type="project" value="UniProtKB-KW"/>
</dbReference>
<dbReference type="InterPro" id="IPR005225">
    <property type="entry name" value="Small_GTP-bd"/>
</dbReference>
<dbReference type="PANTHER" id="PTHR42854:SF3">
    <property type="entry name" value="EUKARYOTIC TRANSLATION INITIATION FACTOR 2 SUBUNIT 3-RELATED"/>
    <property type="match status" value="1"/>
</dbReference>
<dbReference type="SUPFAM" id="SSF50447">
    <property type="entry name" value="Translation proteins"/>
    <property type="match status" value="1"/>
</dbReference>
<proteinExistence type="inferred from homology"/>
<evidence type="ECO:0000313" key="13">
    <source>
        <dbReference type="Proteomes" id="UP000639006"/>
    </source>
</evidence>
<dbReference type="GO" id="GO:0005829">
    <property type="term" value="C:cytosol"/>
    <property type="evidence" value="ECO:0007669"/>
    <property type="project" value="TreeGrafter"/>
</dbReference>
<dbReference type="GO" id="GO:0003924">
    <property type="term" value="F:GTPase activity"/>
    <property type="evidence" value="ECO:0007669"/>
    <property type="project" value="InterPro"/>
</dbReference>
<comment type="caution">
    <text evidence="12">The sequence shown here is derived from an EMBL/GenBank/DDBJ whole genome shotgun (WGS) entry which is preliminary data.</text>
</comment>
<evidence type="ECO:0000256" key="3">
    <source>
        <dbReference type="ARBA" id="ARBA00022723"/>
    </source>
</evidence>
<dbReference type="GO" id="GO:0003746">
    <property type="term" value="F:translation elongation factor activity"/>
    <property type="evidence" value="ECO:0007669"/>
    <property type="project" value="UniProtKB-UniRule"/>
</dbReference>
<dbReference type="EC" id="3.6.5.3" evidence="10"/>
<dbReference type="InterPro" id="IPR000795">
    <property type="entry name" value="T_Tr_GTP-bd_dom"/>
</dbReference>
<organism evidence="12 13">
    <name type="scientific">Candidatus Argoarchaeum ethanivorans</name>
    <dbReference type="NCBI Taxonomy" id="2608793"/>
    <lineage>
        <taxon>Archaea</taxon>
        <taxon>Methanobacteriati</taxon>
        <taxon>Methanobacteriota</taxon>
        <taxon>Stenosarchaea group</taxon>
        <taxon>Methanomicrobia</taxon>
        <taxon>Methanosarcinales</taxon>
        <taxon>Methanosarcinales incertae sedis</taxon>
        <taxon>GOM Arc I cluster</taxon>
        <taxon>Candidatus Argoarchaeum</taxon>
    </lineage>
</organism>
<comment type="similarity">
    <text evidence="1 10">Belongs to the TRAFAC class translation factor GTPase superfamily. Classic translation factor GTPase family. EIF2G subfamily.</text>
</comment>
<name>A0A811T398_9EURY</name>
<comment type="caution">
    <text evidence="10">Lacks conserved residue(s) required for the propagation of feature annotation.</text>
</comment>
<gene>
    <name evidence="10 12" type="primary">eif2g</name>
    <name evidence="12" type="ORF">DIAAKJNI_00027</name>
</gene>
<dbReference type="InterPro" id="IPR044128">
    <property type="entry name" value="eIF2g_GTP-bd"/>
</dbReference>
<dbReference type="InterPro" id="IPR009001">
    <property type="entry name" value="Transl_elong_EF1A/Init_IF2_C"/>
</dbReference>
<dbReference type="GO" id="GO:0005525">
    <property type="term" value="F:GTP binding"/>
    <property type="evidence" value="ECO:0007669"/>
    <property type="project" value="UniProtKB-UniRule"/>
</dbReference>
<evidence type="ECO:0000256" key="9">
    <source>
        <dbReference type="ARBA" id="ARBA00048107"/>
    </source>
</evidence>
<feature type="binding site" evidence="10">
    <location>
        <position position="43"/>
    </location>
    <ligand>
        <name>Mg(2+)</name>
        <dbReference type="ChEBI" id="CHEBI:18420"/>
        <label>1</label>
    </ligand>
</feature>
<dbReference type="Pfam" id="PF00009">
    <property type="entry name" value="GTP_EFTU"/>
    <property type="match status" value="1"/>
</dbReference>
<comment type="function">
    <text evidence="10">eIF-2 functions in the early steps of protein synthesis by forming a ternary complex with GTP and initiator tRNA.</text>
</comment>
<dbReference type="GO" id="GO:0003743">
    <property type="term" value="F:translation initiation factor activity"/>
    <property type="evidence" value="ECO:0007669"/>
    <property type="project" value="UniProtKB-KW"/>
</dbReference>
<keyword evidence="2 10" id="KW-0396">Initiation factor</keyword>
<evidence type="ECO:0000313" key="12">
    <source>
        <dbReference type="EMBL" id="CAD6490841.1"/>
    </source>
</evidence>
<dbReference type="Gene3D" id="3.40.50.300">
    <property type="entry name" value="P-loop containing nucleotide triphosphate hydrolases"/>
    <property type="match status" value="1"/>
</dbReference>
<accession>A0A811T398</accession>
<dbReference type="PRINTS" id="PR00315">
    <property type="entry name" value="ELONGATNFCT"/>
</dbReference>
<dbReference type="CDD" id="cd01888">
    <property type="entry name" value="eIF2_gamma"/>
    <property type="match status" value="1"/>
</dbReference>
<feature type="binding site" evidence="10">
    <location>
        <begin position="179"/>
        <end position="181"/>
    </location>
    <ligand>
        <name>GTP</name>
        <dbReference type="ChEBI" id="CHEBI:37565"/>
    </ligand>
</feature>
<feature type="binding site" evidence="10">
    <location>
        <position position="41"/>
    </location>
    <ligand>
        <name>Mg(2+)</name>
        <dbReference type="ChEBI" id="CHEBI:18420"/>
        <label>2</label>
    </ligand>
</feature>
<keyword evidence="4 10" id="KW-0547">Nucleotide-binding</keyword>
<evidence type="ECO:0000259" key="11">
    <source>
        <dbReference type="PROSITE" id="PS51722"/>
    </source>
</evidence>
<dbReference type="PANTHER" id="PTHR42854">
    <property type="entry name" value="EUKARYOTIC TRANSLATION INITIATION FACTOR 2 SUBUNIT 3 FAMILY MEMBER"/>
    <property type="match status" value="1"/>
</dbReference>
<dbReference type="InterPro" id="IPR009000">
    <property type="entry name" value="Transl_B-barrel_sf"/>
</dbReference>